<reference evidence="2 3" key="1">
    <citation type="journal article" date="2015" name="Genome Biol.">
        <title>Comparative genomics of Steinernema reveals deeply conserved gene regulatory networks.</title>
        <authorList>
            <person name="Dillman A.R."/>
            <person name="Macchietto M."/>
            <person name="Porter C.F."/>
            <person name="Rogers A."/>
            <person name="Williams B."/>
            <person name="Antoshechkin I."/>
            <person name="Lee M.M."/>
            <person name="Goodwin Z."/>
            <person name="Lu X."/>
            <person name="Lewis E.E."/>
            <person name="Goodrich-Blair H."/>
            <person name="Stock S.P."/>
            <person name="Adams B.J."/>
            <person name="Sternberg P.W."/>
            <person name="Mortazavi A."/>
        </authorList>
    </citation>
    <scope>NUCLEOTIDE SEQUENCE [LARGE SCALE GENOMIC DNA]</scope>
    <source>
        <strain evidence="2 3">ALL</strain>
    </source>
</reference>
<protein>
    <submittedName>
        <fullName evidence="2">Uncharacterized protein</fullName>
    </submittedName>
</protein>
<dbReference type="AlphaFoldDB" id="A0A4V6A2N8"/>
<gene>
    <name evidence="2" type="ORF">L596_014031</name>
</gene>
<feature type="compositionally biased region" description="Polar residues" evidence="1">
    <location>
        <begin position="83"/>
        <end position="96"/>
    </location>
</feature>
<organism evidence="2 3">
    <name type="scientific">Steinernema carpocapsae</name>
    <name type="common">Entomopathogenic nematode</name>
    <dbReference type="NCBI Taxonomy" id="34508"/>
    <lineage>
        <taxon>Eukaryota</taxon>
        <taxon>Metazoa</taxon>
        <taxon>Ecdysozoa</taxon>
        <taxon>Nematoda</taxon>
        <taxon>Chromadorea</taxon>
        <taxon>Rhabditida</taxon>
        <taxon>Tylenchina</taxon>
        <taxon>Panagrolaimomorpha</taxon>
        <taxon>Strongyloidoidea</taxon>
        <taxon>Steinernematidae</taxon>
        <taxon>Steinernema</taxon>
    </lineage>
</organism>
<feature type="compositionally biased region" description="Low complexity" evidence="1">
    <location>
        <begin position="54"/>
        <end position="67"/>
    </location>
</feature>
<feature type="compositionally biased region" description="Low complexity" evidence="1">
    <location>
        <begin position="28"/>
        <end position="41"/>
    </location>
</feature>
<feature type="compositionally biased region" description="Polar residues" evidence="1">
    <location>
        <begin position="113"/>
        <end position="127"/>
    </location>
</feature>
<dbReference type="EMBL" id="AZBU02000004">
    <property type="protein sequence ID" value="TKR79875.1"/>
    <property type="molecule type" value="Genomic_DNA"/>
</dbReference>
<evidence type="ECO:0000256" key="1">
    <source>
        <dbReference type="SAM" id="MobiDB-lite"/>
    </source>
</evidence>
<keyword evidence="3" id="KW-1185">Reference proteome</keyword>
<proteinExistence type="predicted"/>
<evidence type="ECO:0000313" key="2">
    <source>
        <dbReference type="EMBL" id="TKR79875.1"/>
    </source>
</evidence>
<name>A0A4V6A2N8_STECR</name>
<accession>A0A4V6A2N8</accession>
<sequence length="175" mass="18761">MRDRTRNRSSLKNPKRAVAPGARGNPNASVASSSSSAGSRSPCGTRRKTRRSTRCAGRGCAARTRTTLWTNPSIRCPRRPPQRTASTSWPPRTSSPCHGPARTSRDQPDPSIFRSSNPRYPSTSAPANLSSTIIFPIGATSKRTGATTVSSGNGRHNKSIQLLETVYGIAQQTSI</sequence>
<evidence type="ECO:0000313" key="3">
    <source>
        <dbReference type="Proteomes" id="UP000298663"/>
    </source>
</evidence>
<feature type="region of interest" description="Disordered" evidence="1">
    <location>
        <begin position="1"/>
        <end position="127"/>
    </location>
</feature>
<comment type="caution">
    <text evidence="2">The sequence shown here is derived from an EMBL/GenBank/DDBJ whole genome shotgun (WGS) entry which is preliminary data.</text>
</comment>
<dbReference type="Proteomes" id="UP000298663">
    <property type="component" value="Unassembled WGS sequence"/>
</dbReference>
<reference evidence="2 3" key="2">
    <citation type="journal article" date="2019" name="G3 (Bethesda)">
        <title>Hybrid Assembly of the Genome of the Entomopathogenic Nematode Steinernema carpocapsae Identifies the X-Chromosome.</title>
        <authorList>
            <person name="Serra L."/>
            <person name="Macchietto M."/>
            <person name="Macias-Munoz A."/>
            <person name="McGill C.J."/>
            <person name="Rodriguez I.M."/>
            <person name="Rodriguez B."/>
            <person name="Murad R."/>
            <person name="Mortazavi A."/>
        </authorList>
    </citation>
    <scope>NUCLEOTIDE SEQUENCE [LARGE SCALE GENOMIC DNA]</scope>
    <source>
        <strain evidence="2 3">ALL</strain>
    </source>
</reference>